<evidence type="ECO:0000313" key="2">
    <source>
        <dbReference type="EMBL" id="VDL78453.1"/>
    </source>
</evidence>
<sequence length="109" mass="11738">MSTGVNGPESSKAMVSARKRPRDSQWLPSKPRSDSAICATATRLLSFSLTEGRLDAHDGVVRGAESDGSTLILDEADPTFVEGNNEVVADESAQGMRSKRLLANKCWED</sequence>
<protein>
    <submittedName>
        <fullName evidence="2 4">Uncharacterized protein</fullName>
    </submittedName>
</protein>
<gene>
    <name evidence="2" type="ORF">NBR_LOCUS14859</name>
</gene>
<reference evidence="2 3" key="2">
    <citation type="submission" date="2018-11" db="EMBL/GenBank/DDBJ databases">
        <authorList>
            <consortium name="Pathogen Informatics"/>
        </authorList>
    </citation>
    <scope>NUCLEOTIDE SEQUENCE [LARGE SCALE GENOMIC DNA]</scope>
</reference>
<keyword evidence="3" id="KW-1185">Reference proteome</keyword>
<reference evidence="4" key="1">
    <citation type="submission" date="2016-03" db="UniProtKB">
        <authorList>
            <consortium name="WormBaseParasite"/>
        </authorList>
    </citation>
    <scope>IDENTIFICATION</scope>
</reference>
<accession>A0A0N4YDX6</accession>
<feature type="region of interest" description="Disordered" evidence="1">
    <location>
        <begin position="1"/>
        <end position="32"/>
    </location>
</feature>
<proteinExistence type="predicted"/>
<dbReference type="AlphaFoldDB" id="A0A0N4YDX6"/>
<dbReference type="WBParaSite" id="NBR_0001485801-mRNA-1">
    <property type="protein sequence ID" value="NBR_0001485801-mRNA-1"/>
    <property type="gene ID" value="NBR_0001485801"/>
</dbReference>
<dbReference type="EMBL" id="UYSL01021513">
    <property type="protein sequence ID" value="VDL78453.1"/>
    <property type="molecule type" value="Genomic_DNA"/>
</dbReference>
<evidence type="ECO:0000313" key="4">
    <source>
        <dbReference type="WBParaSite" id="NBR_0001485801-mRNA-1"/>
    </source>
</evidence>
<evidence type="ECO:0000313" key="3">
    <source>
        <dbReference type="Proteomes" id="UP000271162"/>
    </source>
</evidence>
<organism evidence="4">
    <name type="scientific">Nippostrongylus brasiliensis</name>
    <name type="common">Rat hookworm</name>
    <dbReference type="NCBI Taxonomy" id="27835"/>
    <lineage>
        <taxon>Eukaryota</taxon>
        <taxon>Metazoa</taxon>
        <taxon>Ecdysozoa</taxon>
        <taxon>Nematoda</taxon>
        <taxon>Chromadorea</taxon>
        <taxon>Rhabditida</taxon>
        <taxon>Rhabditina</taxon>
        <taxon>Rhabditomorpha</taxon>
        <taxon>Strongyloidea</taxon>
        <taxon>Heligmosomidae</taxon>
        <taxon>Nippostrongylus</taxon>
    </lineage>
</organism>
<dbReference type="Proteomes" id="UP000271162">
    <property type="component" value="Unassembled WGS sequence"/>
</dbReference>
<evidence type="ECO:0000256" key="1">
    <source>
        <dbReference type="SAM" id="MobiDB-lite"/>
    </source>
</evidence>
<name>A0A0N4YDX6_NIPBR</name>